<keyword evidence="3" id="KW-1185">Reference proteome</keyword>
<evidence type="ECO:0000313" key="3">
    <source>
        <dbReference type="Proteomes" id="UP000064920"/>
    </source>
</evidence>
<dbReference type="RefSeq" id="WP_062220401.1">
    <property type="nucleotide sequence ID" value="NZ_CP012023.1"/>
</dbReference>
<dbReference type="PATRIC" id="fig|1397108.4.peg.3122"/>
<accession>A0A0P0AF28</accession>
<dbReference type="InterPro" id="IPR036134">
    <property type="entry name" value="Crypto/Photolyase_FAD-like_sf"/>
</dbReference>
<dbReference type="PANTHER" id="PTHR11455:SF9">
    <property type="entry name" value="CRYPTOCHROME CIRCADIAN CLOCK 5 ISOFORM X1"/>
    <property type="match status" value="1"/>
</dbReference>
<reference evidence="2 3" key="1">
    <citation type="submission" date="2015-05" db="EMBL/GenBank/DDBJ databases">
        <authorList>
            <person name="Wang D.B."/>
            <person name="Wang M."/>
        </authorList>
    </citation>
    <scope>NUCLEOTIDE SEQUENCE [LARGE SCALE GENOMIC DNA]</scope>
    <source>
        <strain evidence="2 3">IMCC 12053</strain>
    </source>
</reference>
<dbReference type="InterPro" id="IPR002081">
    <property type="entry name" value="Cryptochrome/DNA_photolyase_1"/>
</dbReference>
<dbReference type="GO" id="GO:0003904">
    <property type="term" value="F:deoxyribodipyrimidine photo-lyase activity"/>
    <property type="evidence" value="ECO:0007669"/>
    <property type="project" value="UniProtKB-EC"/>
</dbReference>
<keyword evidence="2" id="KW-0456">Lyase</keyword>
<dbReference type="EC" id="4.1.99.3" evidence="2"/>
<dbReference type="SUPFAM" id="SSF48173">
    <property type="entry name" value="Cryptochrome/photolyase FAD-binding domain"/>
    <property type="match status" value="1"/>
</dbReference>
<dbReference type="EMBL" id="CP012023">
    <property type="protein sequence ID" value="ALI56985.1"/>
    <property type="molecule type" value="Genomic_DNA"/>
</dbReference>
<dbReference type="Gene3D" id="1.25.40.80">
    <property type="match status" value="1"/>
</dbReference>
<comment type="cofactor">
    <cofactor evidence="1">
        <name>FAD</name>
        <dbReference type="ChEBI" id="CHEBI:57692"/>
    </cofactor>
    <text evidence="1">Binds 1 FAD per subunit.</text>
</comment>
<feature type="binding site" evidence="1">
    <location>
        <position position="25"/>
    </location>
    <ligand>
        <name>FAD</name>
        <dbReference type="ChEBI" id="CHEBI:57692"/>
    </ligand>
</feature>
<evidence type="ECO:0000256" key="1">
    <source>
        <dbReference type="PIRSR" id="PIRSR602081-1"/>
    </source>
</evidence>
<dbReference type="KEGG" id="cmar:IMCC12053_3038"/>
<dbReference type="STRING" id="1397108.IMCC12053_3038"/>
<feature type="binding site" evidence="1">
    <location>
        <position position="74"/>
    </location>
    <ligand>
        <name>FAD</name>
        <dbReference type="ChEBI" id="CHEBI:57692"/>
    </ligand>
</feature>
<feature type="binding site" evidence="1">
    <location>
        <begin position="77"/>
        <end position="84"/>
    </location>
    <ligand>
        <name>FAD</name>
        <dbReference type="ChEBI" id="CHEBI:57692"/>
    </ligand>
</feature>
<dbReference type="AlphaFoldDB" id="A0A0P0AF28"/>
<protein>
    <submittedName>
        <fullName evidence="2">Deoxyribodipyrimidine photolyase</fullName>
        <ecNumber evidence="2">4.1.99.3</ecNumber>
    </submittedName>
</protein>
<keyword evidence="1" id="KW-0274">FAD</keyword>
<name>A0A0P0AF28_9RHOB</name>
<sequence>MRFTPTRAAGLAQLDAFNAGGAAHYGQRRNFDLGAKDHSNVSQLSPWIRHRLITEEQVLTRIAKTHDLTQMTSFVQEVFWRGYFKGALQHRPSIWDHYLAGVDRAHDAVGTLYADAICGRTGIACFDHWRDELVTTGYLHNHARMWFASIWIFTLRLPWELGADFFLTHLLDADPASNTLSWRWVGGLHTKGKTYLASAENIARFTDGRFNPVGQLALTAEPLVEPFEHPLVPLATPPRMPLDDALLVITKEDCTPRTFMTGDPRGLLGIVHPDTGMSADFSRGAVEQASADIVATHDWAGQIAEAANRAGTAQVVTAWAPVGPVASALATAQSTLRKEGITLSQGQRRFDGLTWPHATAGFFKLKKKIPQILRDLDLAKPPAN</sequence>
<dbReference type="Proteomes" id="UP000064920">
    <property type="component" value="Chromosome"/>
</dbReference>
<gene>
    <name evidence="2" type="ORF">IMCC12053_3038</name>
</gene>
<proteinExistence type="predicted"/>
<organism evidence="2 3">
    <name type="scientific">Celeribacter marinus</name>
    <dbReference type="NCBI Taxonomy" id="1397108"/>
    <lineage>
        <taxon>Bacteria</taxon>
        <taxon>Pseudomonadati</taxon>
        <taxon>Pseudomonadota</taxon>
        <taxon>Alphaproteobacteria</taxon>
        <taxon>Rhodobacterales</taxon>
        <taxon>Roseobacteraceae</taxon>
        <taxon>Celeribacter</taxon>
    </lineage>
</organism>
<dbReference type="OrthoDB" id="9772484at2"/>
<dbReference type="GO" id="GO:0071949">
    <property type="term" value="F:FAD binding"/>
    <property type="evidence" value="ECO:0007669"/>
    <property type="project" value="TreeGrafter"/>
</dbReference>
<dbReference type="InterPro" id="IPR005101">
    <property type="entry name" value="Cryptochr/Photolyase_FAD-bd"/>
</dbReference>
<dbReference type="GO" id="GO:0003677">
    <property type="term" value="F:DNA binding"/>
    <property type="evidence" value="ECO:0007669"/>
    <property type="project" value="TreeGrafter"/>
</dbReference>
<feature type="binding site" evidence="1">
    <location>
        <begin position="172"/>
        <end position="174"/>
    </location>
    <ligand>
        <name>FAD</name>
        <dbReference type="ChEBI" id="CHEBI:57692"/>
    </ligand>
</feature>
<evidence type="ECO:0000313" key="2">
    <source>
        <dbReference type="EMBL" id="ALI56985.1"/>
    </source>
</evidence>
<dbReference type="Gene3D" id="1.10.579.10">
    <property type="entry name" value="DNA Cyclobutane Dipyrimidine Photolyase, subunit A, domain 3"/>
    <property type="match status" value="1"/>
</dbReference>
<dbReference type="Pfam" id="PF03441">
    <property type="entry name" value="FAD_binding_7"/>
    <property type="match status" value="1"/>
</dbReference>
<dbReference type="PANTHER" id="PTHR11455">
    <property type="entry name" value="CRYPTOCHROME"/>
    <property type="match status" value="1"/>
</dbReference>
<keyword evidence="1" id="KW-0285">Flavoprotein</keyword>